<proteinExistence type="predicted"/>
<dbReference type="InterPro" id="IPR001932">
    <property type="entry name" value="PPM-type_phosphatase-like_dom"/>
</dbReference>
<dbReference type="InterPro" id="IPR036457">
    <property type="entry name" value="PPM-type-like_dom_sf"/>
</dbReference>
<gene>
    <name evidence="5" type="ORF">SAMN04488516_101121</name>
</gene>
<dbReference type="SMART" id="SM00331">
    <property type="entry name" value="PP2C_SIG"/>
    <property type="match status" value="1"/>
</dbReference>
<dbReference type="PANTHER" id="PTHR43156">
    <property type="entry name" value="STAGE II SPORULATION PROTEIN E-RELATED"/>
    <property type="match status" value="1"/>
</dbReference>
<accession>A0A1G9ZPN4</accession>
<feature type="modified residue" description="4-aspartylphosphate" evidence="2">
    <location>
        <position position="53"/>
    </location>
</feature>
<protein>
    <submittedName>
        <fullName evidence="5">Serine phosphatase RsbU, regulator of sigma subunit</fullName>
    </submittedName>
</protein>
<dbReference type="InterPro" id="IPR011006">
    <property type="entry name" value="CheY-like_superfamily"/>
</dbReference>
<organism evidence="5 6">
    <name type="scientific">Desulfonauticus submarinus</name>
    <dbReference type="NCBI Taxonomy" id="206665"/>
    <lineage>
        <taxon>Bacteria</taxon>
        <taxon>Pseudomonadati</taxon>
        <taxon>Thermodesulfobacteriota</taxon>
        <taxon>Desulfovibrionia</taxon>
        <taxon>Desulfovibrionales</taxon>
        <taxon>Desulfonauticaceae</taxon>
        <taxon>Desulfonauticus</taxon>
    </lineage>
</organism>
<evidence type="ECO:0000313" key="5">
    <source>
        <dbReference type="EMBL" id="SDN23288.1"/>
    </source>
</evidence>
<keyword evidence="1" id="KW-0378">Hydrolase</keyword>
<dbReference type="GO" id="GO:0000160">
    <property type="term" value="P:phosphorelay signal transduction system"/>
    <property type="evidence" value="ECO:0007669"/>
    <property type="project" value="InterPro"/>
</dbReference>
<name>A0A1G9ZPN4_9BACT</name>
<dbReference type="Pfam" id="PF07228">
    <property type="entry name" value="SpoIIE"/>
    <property type="match status" value="1"/>
</dbReference>
<sequence length="377" mass="43680">MAKSKVLIADTSEATIKVLSAFLSAEFEVHRVFDGEEVIEKYYDIKPDIILLDLNLPNMNGLEILNYIRNVVNDQDIYIIVFVNEENNRLRIESLNAGANDLLAKPFSKDEVKARIQVAKRQVVLLQNLQRAYKRINKEVNLVSELQLKLLPKESFIFKHIGLQSYYRPSGQASGDYYDYIKINNSLLRFCVADVSGHGTRAAFIMAIVRTIFRLEESKNYTLPKVVDLLNKSLIDVLGDESDFVTLFVGEIDLERKVFSYINAGHCPAVVKIDSKIMHLKPDYPVLGFFPIDPETKFLHYKDKFSILLYTDGFYEWNIDEEEQFGLERFLQLVDEYLKKEDKIYLEEIILSLERVSEFSPMYRDDLTALFVYTKDS</sequence>
<dbReference type="SUPFAM" id="SSF52172">
    <property type="entry name" value="CheY-like"/>
    <property type="match status" value="1"/>
</dbReference>
<dbReference type="STRING" id="206665.SAMN04488516_101121"/>
<dbReference type="RefSeq" id="WP_092061784.1">
    <property type="nucleotide sequence ID" value="NZ_FNIN01000001.1"/>
</dbReference>
<keyword evidence="6" id="KW-1185">Reference proteome</keyword>
<dbReference type="EMBL" id="FNIN01000001">
    <property type="protein sequence ID" value="SDN23288.1"/>
    <property type="molecule type" value="Genomic_DNA"/>
</dbReference>
<evidence type="ECO:0000256" key="1">
    <source>
        <dbReference type="ARBA" id="ARBA00022801"/>
    </source>
</evidence>
<dbReference type="PANTHER" id="PTHR43156:SF2">
    <property type="entry name" value="STAGE II SPORULATION PROTEIN E"/>
    <property type="match status" value="1"/>
</dbReference>
<dbReference type="Proteomes" id="UP000199602">
    <property type="component" value="Unassembled WGS sequence"/>
</dbReference>
<dbReference type="Gene3D" id="3.60.40.10">
    <property type="entry name" value="PPM-type phosphatase domain"/>
    <property type="match status" value="1"/>
</dbReference>
<evidence type="ECO:0000259" key="4">
    <source>
        <dbReference type="PROSITE" id="PS50110"/>
    </source>
</evidence>
<evidence type="ECO:0000313" key="6">
    <source>
        <dbReference type="Proteomes" id="UP000199602"/>
    </source>
</evidence>
<evidence type="ECO:0000256" key="3">
    <source>
        <dbReference type="SAM" id="Coils"/>
    </source>
</evidence>
<reference evidence="5 6" key="1">
    <citation type="submission" date="2016-10" db="EMBL/GenBank/DDBJ databases">
        <authorList>
            <person name="de Groot N.N."/>
        </authorList>
    </citation>
    <scope>NUCLEOTIDE SEQUENCE [LARGE SCALE GENOMIC DNA]</scope>
    <source>
        <strain evidence="5 6">DSM 15269</strain>
    </source>
</reference>
<feature type="domain" description="Response regulatory" evidence="4">
    <location>
        <begin position="5"/>
        <end position="120"/>
    </location>
</feature>
<feature type="coiled-coil region" evidence="3">
    <location>
        <begin position="109"/>
        <end position="146"/>
    </location>
</feature>
<keyword evidence="2" id="KW-0597">Phosphoprotein</keyword>
<dbReference type="GO" id="GO:0016791">
    <property type="term" value="F:phosphatase activity"/>
    <property type="evidence" value="ECO:0007669"/>
    <property type="project" value="TreeGrafter"/>
</dbReference>
<dbReference type="SMART" id="SM00448">
    <property type="entry name" value="REC"/>
    <property type="match status" value="1"/>
</dbReference>
<evidence type="ECO:0000256" key="2">
    <source>
        <dbReference type="PROSITE-ProRule" id="PRU00169"/>
    </source>
</evidence>
<dbReference type="OrthoDB" id="20101at2"/>
<dbReference type="InterPro" id="IPR052016">
    <property type="entry name" value="Bact_Sigma-Reg"/>
</dbReference>
<dbReference type="AlphaFoldDB" id="A0A1G9ZPN4"/>
<dbReference type="Pfam" id="PF00072">
    <property type="entry name" value="Response_reg"/>
    <property type="match status" value="1"/>
</dbReference>
<keyword evidence="3" id="KW-0175">Coiled coil</keyword>
<dbReference type="Gene3D" id="3.40.50.2300">
    <property type="match status" value="1"/>
</dbReference>
<dbReference type="InterPro" id="IPR001789">
    <property type="entry name" value="Sig_transdc_resp-reg_receiver"/>
</dbReference>
<dbReference type="SUPFAM" id="SSF81606">
    <property type="entry name" value="PP2C-like"/>
    <property type="match status" value="1"/>
</dbReference>
<dbReference type="PROSITE" id="PS50110">
    <property type="entry name" value="RESPONSE_REGULATORY"/>
    <property type="match status" value="1"/>
</dbReference>